<organism evidence="5 6">
    <name type="scientific">Neolewinella aurantiaca</name>
    <dbReference type="NCBI Taxonomy" id="2602767"/>
    <lineage>
        <taxon>Bacteria</taxon>
        <taxon>Pseudomonadati</taxon>
        <taxon>Bacteroidota</taxon>
        <taxon>Saprospiria</taxon>
        <taxon>Saprospirales</taxon>
        <taxon>Lewinellaceae</taxon>
        <taxon>Neolewinella</taxon>
    </lineage>
</organism>
<feature type="domain" description="HotDog ACOT-type" evidence="4">
    <location>
        <begin position="1"/>
        <end position="107"/>
    </location>
</feature>
<gene>
    <name evidence="5" type="ORF">FUA23_18485</name>
</gene>
<evidence type="ECO:0000256" key="3">
    <source>
        <dbReference type="PROSITE-ProRule" id="PRU01106"/>
    </source>
</evidence>
<evidence type="ECO:0000313" key="6">
    <source>
        <dbReference type="Proteomes" id="UP000321907"/>
    </source>
</evidence>
<dbReference type="PANTHER" id="PTHR11049">
    <property type="entry name" value="ACYL COENZYME A THIOESTER HYDROLASE"/>
    <property type="match status" value="1"/>
</dbReference>
<dbReference type="PROSITE" id="PS51770">
    <property type="entry name" value="HOTDOG_ACOT"/>
    <property type="match status" value="1"/>
</dbReference>
<reference evidence="5 6" key="1">
    <citation type="submission" date="2019-08" db="EMBL/GenBank/DDBJ databases">
        <title>Lewinella sp. strain SSH13 Genome sequencing and assembly.</title>
        <authorList>
            <person name="Kim I."/>
        </authorList>
    </citation>
    <scope>NUCLEOTIDE SEQUENCE [LARGE SCALE GENOMIC DNA]</scope>
    <source>
        <strain evidence="5 6">SSH13</strain>
    </source>
</reference>
<dbReference type="InterPro" id="IPR033120">
    <property type="entry name" value="HOTDOG_ACOT"/>
</dbReference>
<comment type="similarity">
    <text evidence="1">Belongs to the acyl coenzyme A hydrolase family.</text>
</comment>
<sequence length="159" mass="17474">MSELVMPNDTNPQNNLMGGNMLRWMDIACAICAGKHCAKPVVTASVDNVAFGSPIRNGEVVTLEATVTRAFTTSLEIHVQATAASMQGENPRRTHSAYFTFVGLDKDNGSPVRVPPIVPLTEIEEQRYHAALRRRELRLVLAGRMKPGEAENLRGLFDQ</sequence>
<dbReference type="EMBL" id="VOXD01000035">
    <property type="protein sequence ID" value="TXF87591.1"/>
    <property type="molecule type" value="Genomic_DNA"/>
</dbReference>
<dbReference type="Proteomes" id="UP000321907">
    <property type="component" value="Unassembled WGS sequence"/>
</dbReference>
<dbReference type="OrthoDB" id="9791628at2"/>
<dbReference type="GO" id="GO:0006637">
    <property type="term" value="P:acyl-CoA metabolic process"/>
    <property type="evidence" value="ECO:0007669"/>
    <property type="project" value="TreeGrafter"/>
</dbReference>
<evidence type="ECO:0000256" key="2">
    <source>
        <dbReference type="ARBA" id="ARBA00022801"/>
    </source>
</evidence>
<protein>
    <submittedName>
        <fullName evidence="5">Acyl-CoA thioesterase</fullName>
    </submittedName>
</protein>
<dbReference type="InterPro" id="IPR006683">
    <property type="entry name" value="Thioestr_dom"/>
</dbReference>
<evidence type="ECO:0000256" key="1">
    <source>
        <dbReference type="ARBA" id="ARBA00010458"/>
    </source>
</evidence>
<proteinExistence type="inferred from homology"/>
<dbReference type="GO" id="GO:0052816">
    <property type="term" value="F:long-chain fatty acyl-CoA hydrolase activity"/>
    <property type="evidence" value="ECO:0007669"/>
    <property type="project" value="TreeGrafter"/>
</dbReference>
<evidence type="ECO:0000313" key="5">
    <source>
        <dbReference type="EMBL" id="TXF87591.1"/>
    </source>
</evidence>
<dbReference type="GO" id="GO:0005737">
    <property type="term" value="C:cytoplasm"/>
    <property type="evidence" value="ECO:0007669"/>
    <property type="project" value="TreeGrafter"/>
</dbReference>
<dbReference type="Gene3D" id="3.10.129.10">
    <property type="entry name" value="Hotdog Thioesterase"/>
    <property type="match status" value="1"/>
</dbReference>
<comment type="caution">
    <text evidence="5">The sequence shown here is derived from an EMBL/GenBank/DDBJ whole genome shotgun (WGS) entry which is preliminary data.</text>
</comment>
<keyword evidence="6" id="KW-1185">Reference proteome</keyword>
<name>A0A5C7F9Z2_9BACT</name>
<accession>A0A5C7F9Z2</accession>
<dbReference type="CDD" id="cd03442">
    <property type="entry name" value="BFIT_BACH"/>
    <property type="match status" value="1"/>
</dbReference>
<evidence type="ECO:0000259" key="4">
    <source>
        <dbReference type="PROSITE" id="PS51770"/>
    </source>
</evidence>
<keyword evidence="2 3" id="KW-0378">Hydrolase</keyword>
<dbReference type="AlphaFoldDB" id="A0A5C7F9Z2"/>
<dbReference type="InterPro" id="IPR029069">
    <property type="entry name" value="HotDog_dom_sf"/>
</dbReference>
<dbReference type="InterPro" id="IPR040170">
    <property type="entry name" value="Cytosol_ACT"/>
</dbReference>
<dbReference type="SUPFAM" id="SSF54637">
    <property type="entry name" value="Thioesterase/thiol ester dehydrase-isomerase"/>
    <property type="match status" value="1"/>
</dbReference>
<dbReference type="Pfam" id="PF03061">
    <property type="entry name" value="4HBT"/>
    <property type="match status" value="1"/>
</dbReference>
<dbReference type="RefSeq" id="WP_147932266.1">
    <property type="nucleotide sequence ID" value="NZ_VOXD01000035.1"/>
</dbReference>